<dbReference type="Gene3D" id="3.30.700.10">
    <property type="entry name" value="Glycoprotein, Type 4 Pilin"/>
    <property type="match status" value="1"/>
</dbReference>
<evidence type="ECO:0000313" key="5">
    <source>
        <dbReference type="Proteomes" id="UP001165962"/>
    </source>
</evidence>
<name>A0ABX0J715_9BACL</name>
<feature type="transmembrane region" description="Helical" evidence="3">
    <location>
        <begin position="20"/>
        <end position="41"/>
    </location>
</feature>
<keyword evidence="2" id="KW-0178">Competence</keyword>
<keyword evidence="3" id="KW-0472">Membrane</keyword>
<evidence type="ECO:0000256" key="1">
    <source>
        <dbReference type="ARBA" id="ARBA00004241"/>
    </source>
</evidence>
<keyword evidence="3" id="KW-1133">Transmembrane helix</keyword>
<comment type="subcellular location">
    <subcellularLocation>
        <location evidence="1">Cell surface</location>
    </subcellularLocation>
</comment>
<protein>
    <submittedName>
        <fullName evidence="4">Prepilin-type N-terminal cleavage/methylation domain-containing protein</fullName>
    </submittedName>
</protein>
<proteinExistence type="predicted"/>
<dbReference type="InterPro" id="IPR012902">
    <property type="entry name" value="N_methyl_site"/>
</dbReference>
<dbReference type="EMBL" id="JAAOIW010000002">
    <property type="protein sequence ID" value="NHN29580.1"/>
    <property type="molecule type" value="Genomic_DNA"/>
</dbReference>
<evidence type="ECO:0000256" key="2">
    <source>
        <dbReference type="ARBA" id="ARBA00023287"/>
    </source>
</evidence>
<evidence type="ECO:0000256" key="3">
    <source>
        <dbReference type="SAM" id="Phobius"/>
    </source>
</evidence>
<dbReference type="NCBIfam" id="TIGR02532">
    <property type="entry name" value="IV_pilin_GFxxxE"/>
    <property type="match status" value="1"/>
</dbReference>
<reference evidence="4" key="1">
    <citation type="submission" date="2020-03" db="EMBL/GenBank/DDBJ databases">
        <title>Draft sequencing of Paenibacilllus sp. S3N08.</title>
        <authorList>
            <person name="Kim D.-U."/>
        </authorList>
    </citation>
    <scope>NUCLEOTIDE SEQUENCE</scope>
    <source>
        <strain evidence="4">S3N08</strain>
    </source>
</reference>
<gene>
    <name evidence="4" type="ORF">G9U52_07000</name>
</gene>
<accession>A0ABX0J715</accession>
<evidence type="ECO:0000313" key="4">
    <source>
        <dbReference type="EMBL" id="NHN29580.1"/>
    </source>
</evidence>
<keyword evidence="3" id="KW-0812">Transmembrane</keyword>
<sequence>MKKRINLLGKITGNEKGLTLIELLAVIVILAIISAIAIPAIGSVISGTKKKAHNANGITAINAARFKAINDSPTVEKVYKLKDLVTEGYLEKIPSDPDVKGSTYGDETSYVTVKLIGITGNYSYSATLAPSGTGALLYFKDKSEEHLTQGTEDAEPETP</sequence>
<dbReference type="Pfam" id="PF07963">
    <property type="entry name" value="N_methyl"/>
    <property type="match status" value="1"/>
</dbReference>
<dbReference type="SUPFAM" id="SSF54523">
    <property type="entry name" value="Pili subunits"/>
    <property type="match status" value="1"/>
</dbReference>
<dbReference type="Proteomes" id="UP001165962">
    <property type="component" value="Unassembled WGS sequence"/>
</dbReference>
<organism evidence="4 5">
    <name type="scientific">Paenibacillus agricola</name>
    <dbReference type="NCBI Taxonomy" id="2716264"/>
    <lineage>
        <taxon>Bacteria</taxon>
        <taxon>Bacillati</taxon>
        <taxon>Bacillota</taxon>
        <taxon>Bacilli</taxon>
        <taxon>Bacillales</taxon>
        <taxon>Paenibacillaceae</taxon>
        <taxon>Paenibacillus</taxon>
    </lineage>
</organism>
<dbReference type="InterPro" id="IPR045584">
    <property type="entry name" value="Pilin-like"/>
</dbReference>
<keyword evidence="5" id="KW-1185">Reference proteome</keyword>
<comment type="caution">
    <text evidence="4">The sequence shown here is derived from an EMBL/GenBank/DDBJ whole genome shotgun (WGS) entry which is preliminary data.</text>
</comment>
<dbReference type="PROSITE" id="PS00409">
    <property type="entry name" value="PROKAR_NTER_METHYL"/>
    <property type="match status" value="1"/>
</dbReference>